<organism evidence="1 2">
    <name type="scientific">Gymnopus androsaceus JB14</name>
    <dbReference type="NCBI Taxonomy" id="1447944"/>
    <lineage>
        <taxon>Eukaryota</taxon>
        <taxon>Fungi</taxon>
        <taxon>Dikarya</taxon>
        <taxon>Basidiomycota</taxon>
        <taxon>Agaricomycotina</taxon>
        <taxon>Agaricomycetes</taxon>
        <taxon>Agaricomycetidae</taxon>
        <taxon>Agaricales</taxon>
        <taxon>Marasmiineae</taxon>
        <taxon>Omphalotaceae</taxon>
        <taxon>Gymnopus</taxon>
    </lineage>
</organism>
<dbReference type="EMBL" id="ML769464">
    <property type="protein sequence ID" value="KAE9399784.1"/>
    <property type="molecule type" value="Genomic_DNA"/>
</dbReference>
<proteinExistence type="predicted"/>
<gene>
    <name evidence="1" type="ORF">BT96DRAFT_678608</name>
</gene>
<evidence type="ECO:0000313" key="2">
    <source>
        <dbReference type="Proteomes" id="UP000799118"/>
    </source>
</evidence>
<evidence type="ECO:0000313" key="1">
    <source>
        <dbReference type="EMBL" id="KAE9399784.1"/>
    </source>
</evidence>
<dbReference type="Proteomes" id="UP000799118">
    <property type="component" value="Unassembled WGS sequence"/>
</dbReference>
<sequence length="64" mass="7294">MDEPIDEPNASDFVAIPRSKKLDEFGTNEINTYTPWFQELCPFEIRDLRFLCVQISGPNESAAS</sequence>
<name>A0A6A4HRW6_9AGAR</name>
<accession>A0A6A4HRW6</accession>
<dbReference type="AlphaFoldDB" id="A0A6A4HRW6"/>
<keyword evidence="2" id="KW-1185">Reference proteome</keyword>
<reference evidence="1" key="1">
    <citation type="journal article" date="2019" name="Environ. Microbiol.">
        <title>Fungal ecological strategies reflected in gene transcription - a case study of two litter decomposers.</title>
        <authorList>
            <person name="Barbi F."/>
            <person name="Kohler A."/>
            <person name="Barry K."/>
            <person name="Baskaran P."/>
            <person name="Daum C."/>
            <person name="Fauchery L."/>
            <person name="Ihrmark K."/>
            <person name="Kuo A."/>
            <person name="LaButti K."/>
            <person name="Lipzen A."/>
            <person name="Morin E."/>
            <person name="Grigoriev I.V."/>
            <person name="Henrissat B."/>
            <person name="Lindahl B."/>
            <person name="Martin F."/>
        </authorList>
    </citation>
    <scope>NUCLEOTIDE SEQUENCE</scope>
    <source>
        <strain evidence="1">JB14</strain>
    </source>
</reference>
<protein>
    <submittedName>
        <fullName evidence="1">Uncharacterized protein</fullName>
    </submittedName>
</protein>